<dbReference type="FunFam" id="3.90.76.10:FF:000001">
    <property type="entry name" value="Oligopeptide ABC transporter substrate-binding protein"/>
    <property type="match status" value="1"/>
</dbReference>
<dbReference type="Proteomes" id="UP000004846">
    <property type="component" value="Unassembled WGS sequence"/>
</dbReference>
<evidence type="ECO:0000313" key="8">
    <source>
        <dbReference type="EMBL" id="EFM81215.1"/>
    </source>
</evidence>
<accession>A0A125W1G7</accession>
<dbReference type="PIRSF" id="PIRSF002741">
    <property type="entry name" value="MppA"/>
    <property type="match status" value="1"/>
</dbReference>
<comment type="caution">
    <text evidence="8">The sequence shown here is derived from an EMBL/GenBank/DDBJ whole genome shotgun (WGS) entry which is preliminary data.</text>
</comment>
<dbReference type="SUPFAM" id="SSF53850">
    <property type="entry name" value="Periplasmic binding protein-like II"/>
    <property type="match status" value="1"/>
</dbReference>
<dbReference type="Gene3D" id="3.90.76.10">
    <property type="entry name" value="Dipeptide-binding Protein, Domain 1"/>
    <property type="match status" value="1"/>
</dbReference>
<feature type="chain" id="PRO_5038971249" evidence="6">
    <location>
        <begin position="19"/>
        <end position="550"/>
    </location>
</feature>
<sequence length="550" mass="62144">MKKLKMMGIMLFVSTVLVGCGTTAETKIDEKATEKTSVSKKVLNLMENSEIGSMDSIFTQDEASINAQSNVFEGLYQLDEKDQLIPAAAKEMPEISEDGKRYTIKLREDGKWSNGDAVTANDFVFAWRKLANPKNQANYFFLLEGTILNGTAITKEEKAPEELGVKALDDYTLEVTLEKPVPYFTSLLAFSPFFPQNEAFVKEKGQAYGTSSEMIVSNGPFLMKNWDQSAMSWDFVRNPDYYDKEKVKSETIHFEVLKETNTVYNLYESGELDVAVLTGDFAKQNRDNPDYEAIERSKVYSLRLNQKRNEKPSIFANENVRKALAYALDKKSLVDNILADGSKEIYGYIPEKFVYNPETNEDFRQEAGALVKTDAKKAKEYLDKAKAELNGDVAIELLSRDGDSDRKVAEFIQGQLQETLPGLTINVKTVPLNNAIELMRKGDYELSVGMWGPDYQDPMTFLESSVSGNRMNYSSPTFDQLIEEATTKYANDPETRWQTLIKAEKVLVEEDAALIPLYQEARSQLVRPGVKGIQYHNFGATSTYKYAYKE</sequence>
<comment type="similarity">
    <text evidence="2">Belongs to the bacterial solute-binding protein 5 family.</text>
</comment>
<reference evidence="8 9" key="1">
    <citation type="submission" date="2010-07" db="EMBL/GenBank/DDBJ databases">
        <authorList>
            <person name="Sid Ahmed O."/>
        </authorList>
    </citation>
    <scope>NUCLEOTIDE SEQUENCE [LARGE SCALE GENOMIC DNA]</scope>
    <source>
        <strain evidence="8 9">TX4248</strain>
    </source>
</reference>
<feature type="domain" description="Solute-binding protein family 5" evidence="7">
    <location>
        <begin position="84"/>
        <end position="472"/>
    </location>
</feature>
<keyword evidence="5" id="KW-0653">Protein transport</keyword>
<dbReference type="InterPro" id="IPR039424">
    <property type="entry name" value="SBP_5"/>
</dbReference>
<dbReference type="EMBL" id="AEBR01000110">
    <property type="protein sequence ID" value="EFM81215.1"/>
    <property type="molecule type" value="Genomic_DNA"/>
</dbReference>
<name>A0A125W1G7_ENTFL</name>
<proteinExistence type="inferred from homology"/>
<dbReference type="GO" id="GO:0043190">
    <property type="term" value="C:ATP-binding cassette (ABC) transporter complex"/>
    <property type="evidence" value="ECO:0007669"/>
    <property type="project" value="InterPro"/>
</dbReference>
<protein>
    <submittedName>
        <fullName evidence="8">ABC transporter, substrate-binding protein, family 5</fullName>
    </submittedName>
</protein>
<dbReference type="GO" id="GO:0030288">
    <property type="term" value="C:outer membrane-bounded periplasmic space"/>
    <property type="evidence" value="ECO:0007669"/>
    <property type="project" value="UniProtKB-ARBA"/>
</dbReference>
<evidence type="ECO:0000256" key="1">
    <source>
        <dbReference type="ARBA" id="ARBA00004196"/>
    </source>
</evidence>
<evidence type="ECO:0000256" key="3">
    <source>
        <dbReference type="ARBA" id="ARBA00022448"/>
    </source>
</evidence>
<dbReference type="GO" id="GO:1904680">
    <property type="term" value="F:peptide transmembrane transporter activity"/>
    <property type="evidence" value="ECO:0007669"/>
    <property type="project" value="TreeGrafter"/>
</dbReference>
<dbReference type="Gene3D" id="3.10.105.10">
    <property type="entry name" value="Dipeptide-binding Protein, Domain 3"/>
    <property type="match status" value="1"/>
</dbReference>
<dbReference type="PANTHER" id="PTHR30290:SF10">
    <property type="entry name" value="PERIPLASMIC OLIGOPEPTIDE-BINDING PROTEIN-RELATED"/>
    <property type="match status" value="1"/>
</dbReference>
<feature type="signal peptide" evidence="6">
    <location>
        <begin position="1"/>
        <end position="18"/>
    </location>
</feature>
<dbReference type="CDD" id="cd08504">
    <property type="entry name" value="PBP2_OppA"/>
    <property type="match status" value="1"/>
</dbReference>
<evidence type="ECO:0000256" key="6">
    <source>
        <dbReference type="SAM" id="SignalP"/>
    </source>
</evidence>
<dbReference type="FunFam" id="3.10.105.10:FF:000001">
    <property type="entry name" value="Oligopeptide ABC transporter, oligopeptide-binding protein"/>
    <property type="match status" value="1"/>
</dbReference>
<evidence type="ECO:0000256" key="4">
    <source>
        <dbReference type="ARBA" id="ARBA00022729"/>
    </source>
</evidence>
<evidence type="ECO:0000259" key="7">
    <source>
        <dbReference type="Pfam" id="PF00496"/>
    </source>
</evidence>
<keyword evidence="3" id="KW-0813">Transport</keyword>
<comment type="subcellular location">
    <subcellularLocation>
        <location evidence="1">Cell envelope</location>
    </subcellularLocation>
</comment>
<dbReference type="InterPro" id="IPR030678">
    <property type="entry name" value="Peptide/Ni-bd"/>
</dbReference>
<dbReference type="Gene3D" id="3.40.190.10">
    <property type="entry name" value="Periplasmic binding protein-like II"/>
    <property type="match status" value="1"/>
</dbReference>
<dbReference type="PROSITE" id="PS51257">
    <property type="entry name" value="PROKAR_LIPOPROTEIN"/>
    <property type="match status" value="1"/>
</dbReference>
<evidence type="ECO:0000256" key="5">
    <source>
        <dbReference type="ARBA" id="ARBA00022856"/>
    </source>
</evidence>
<organism evidence="8 9">
    <name type="scientific">Enterococcus faecalis TX4248</name>
    <dbReference type="NCBI Taxonomy" id="749495"/>
    <lineage>
        <taxon>Bacteria</taxon>
        <taxon>Bacillati</taxon>
        <taxon>Bacillota</taxon>
        <taxon>Bacilli</taxon>
        <taxon>Lactobacillales</taxon>
        <taxon>Enterococcaceae</taxon>
        <taxon>Enterococcus</taxon>
    </lineage>
</organism>
<dbReference type="PANTHER" id="PTHR30290">
    <property type="entry name" value="PERIPLASMIC BINDING COMPONENT OF ABC TRANSPORTER"/>
    <property type="match status" value="1"/>
</dbReference>
<dbReference type="RefSeq" id="WP_002363926.1">
    <property type="nucleotide sequence ID" value="NZ_GL454489.1"/>
</dbReference>
<evidence type="ECO:0000313" key="9">
    <source>
        <dbReference type="Proteomes" id="UP000004846"/>
    </source>
</evidence>
<keyword evidence="5" id="KW-0571">Peptide transport</keyword>
<dbReference type="HOGENOM" id="CLU_017028_0_4_9"/>
<dbReference type="AlphaFoldDB" id="A0A125W1G7"/>
<evidence type="ECO:0000256" key="2">
    <source>
        <dbReference type="ARBA" id="ARBA00005695"/>
    </source>
</evidence>
<dbReference type="InterPro" id="IPR000914">
    <property type="entry name" value="SBP_5_dom"/>
</dbReference>
<dbReference type="GO" id="GO:0015833">
    <property type="term" value="P:peptide transport"/>
    <property type="evidence" value="ECO:0007669"/>
    <property type="project" value="UniProtKB-KW"/>
</dbReference>
<keyword evidence="4 6" id="KW-0732">Signal</keyword>
<gene>
    <name evidence="8" type="ORF">HMPREF9498_03154</name>
</gene>
<dbReference type="Pfam" id="PF00496">
    <property type="entry name" value="SBP_bac_5"/>
    <property type="match status" value="1"/>
</dbReference>